<evidence type="ECO:0000313" key="2">
    <source>
        <dbReference type="Proteomes" id="UP000175691"/>
    </source>
</evidence>
<organism evidence="1 2">
    <name type="scientific">Alteromonas confluentis</name>
    <dbReference type="NCBI Taxonomy" id="1656094"/>
    <lineage>
        <taxon>Bacteria</taxon>
        <taxon>Pseudomonadati</taxon>
        <taxon>Pseudomonadota</taxon>
        <taxon>Gammaproteobacteria</taxon>
        <taxon>Alteromonadales</taxon>
        <taxon>Alteromonadaceae</taxon>
        <taxon>Alteromonas/Salinimonas group</taxon>
        <taxon>Alteromonas</taxon>
    </lineage>
</organism>
<comment type="caution">
    <text evidence="1">The sequence shown here is derived from an EMBL/GenBank/DDBJ whole genome shotgun (WGS) entry which is preliminary data.</text>
</comment>
<sequence>MNTGLKTIDNLIHSFGVRTEEGADKSQSLTTFCGGDFRVNTVKMPFCIMQKILQTPQEKQLRLLQWFLPHKQARLASFLIDESGSVIEQVYFQRDAKHVEACRRIQKMVTRTYRQIAATPSVLAA</sequence>
<dbReference type="AlphaFoldDB" id="A0A1E7Z5E2"/>
<reference evidence="1 2" key="1">
    <citation type="submission" date="2016-08" db="EMBL/GenBank/DDBJ databases">
        <authorList>
            <person name="Seilhamer J.J."/>
        </authorList>
    </citation>
    <scope>NUCLEOTIDE SEQUENCE [LARGE SCALE GENOMIC DNA]</scope>
    <source>
        <strain evidence="1 2">KCTC 42603</strain>
    </source>
</reference>
<accession>A0A1E7Z5E2</accession>
<dbReference type="RefSeq" id="WP_070127750.1">
    <property type="nucleotide sequence ID" value="NZ_MDHN01000045.1"/>
</dbReference>
<dbReference type="STRING" id="1656094.BFC18_01260"/>
<protein>
    <submittedName>
        <fullName evidence="1">Uncharacterized protein</fullName>
    </submittedName>
</protein>
<gene>
    <name evidence="1" type="ORF">BFC18_01260</name>
</gene>
<name>A0A1E7Z5E2_9ALTE</name>
<dbReference type="OrthoDB" id="6322038at2"/>
<dbReference type="EMBL" id="MDHN01000045">
    <property type="protein sequence ID" value="OFC68710.1"/>
    <property type="molecule type" value="Genomic_DNA"/>
</dbReference>
<dbReference type="Proteomes" id="UP000175691">
    <property type="component" value="Unassembled WGS sequence"/>
</dbReference>
<keyword evidence="2" id="KW-1185">Reference proteome</keyword>
<evidence type="ECO:0000313" key="1">
    <source>
        <dbReference type="EMBL" id="OFC68710.1"/>
    </source>
</evidence>
<proteinExistence type="predicted"/>